<dbReference type="KEGG" id="epa:110239770"/>
<evidence type="ECO:0000313" key="2">
    <source>
        <dbReference type="EnsemblMetazoa" id="XP_020901173.1"/>
    </source>
</evidence>
<reference evidence="2" key="1">
    <citation type="submission" date="2022-11" db="UniProtKB">
        <authorList>
            <consortium name="EnsemblMetazoa"/>
        </authorList>
    </citation>
    <scope>IDENTIFICATION</scope>
</reference>
<keyword evidence="3" id="KW-1185">Reference proteome</keyword>
<protein>
    <recommendedName>
        <fullName evidence="4">Lipocalin</fullName>
    </recommendedName>
</protein>
<dbReference type="Proteomes" id="UP000887567">
    <property type="component" value="Unplaced"/>
</dbReference>
<dbReference type="RefSeq" id="XP_020901173.1">
    <property type="nucleotide sequence ID" value="XM_021045514.2"/>
</dbReference>
<organism evidence="2 3">
    <name type="scientific">Exaiptasia diaphana</name>
    <name type="common">Tropical sea anemone</name>
    <name type="synonym">Aiptasia pulchella</name>
    <dbReference type="NCBI Taxonomy" id="2652724"/>
    <lineage>
        <taxon>Eukaryota</taxon>
        <taxon>Metazoa</taxon>
        <taxon>Cnidaria</taxon>
        <taxon>Anthozoa</taxon>
        <taxon>Hexacorallia</taxon>
        <taxon>Actiniaria</taxon>
        <taxon>Aiptasiidae</taxon>
        <taxon>Exaiptasia</taxon>
    </lineage>
</organism>
<feature type="chain" id="PRO_5037064723" description="Lipocalin" evidence="1">
    <location>
        <begin position="22"/>
        <end position="206"/>
    </location>
</feature>
<sequence length="206" mass="23595">MMIVAQILLLGFLVIFENTHGAARRCSSNQPVSRVFPLRRRITFPATTGSCYLSHSGLLLEMTDGKACVLEYSTDGNARLYGVKPMYFSFPCNWWKECYIVSQSYSGAGTYRWSRDATGYEVNHHSITPKAARDTMQRIMGHHYHMTKRNSHQAQANLRKMWGLPAEDDHTSKRSICSCVPRTLSNFLPHDESYNAYQMVKRACRK</sequence>
<evidence type="ECO:0000313" key="3">
    <source>
        <dbReference type="Proteomes" id="UP000887567"/>
    </source>
</evidence>
<dbReference type="EnsemblMetazoa" id="XM_021045514.2">
    <property type="protein sequence ID" value="XP_020901173.1"/>
    <property type="gene ID" value="LOC110239770"/>
</dbReference>
<keyword evidence="1" id="KW-0732">Signal</keyword>
<evidence type="ECO:0008006" key="4">
    <source>
        <dbReference type="Google" id="ProtNLM"/>
    </source>
</evidence>
<name>A0A913X9J5_EXADI</name>
<dbReference type="AlphaFoldDB" id="A0A913X9J5"/>
<accession>A0A913X9J5</accession>
<dbReference type="OrthoDB" id="10468166at2759"/>
<dbReference type="GeneID" id="110239770"/>
<proteinExistence type="predicted"/>
<evidence type="ECO:0000256" key="1">
    <source>
        <dbReference type="SAM" id="SignalP"/>
    </source>
</evidence>
<feature type="signal peptide" evidence="1">
    <location>
        <begin position="1"/>
        <end position="21"/>
    </location>
</feature>